<dbReference type="PANTHER" id="PTHR21320">
    <property type="entry name" value="CYTOCHROME C OXIDASE ASSEMBLY PROTEIN COX11-RELATED"/>
    <property type="match status" value="1"/>
</dbReference>
<keyword evidence="5 10" id="KW-0812">Transmembrane</keyword>
<proteinExistence type="inferred from homology"/>
<evidence type="ECO:0000256" key="11">
    <source>
        <dbReference type="SAM" id="Phobius"/>
    </source>
</evidence>
<dbReference type="NCBIfam" id="NF003465">
    <property type="entry name" value="PRK05089.1"/>
    <property type="match status" value="1"/>
</dbReference>
<dbReference type="PANTHER" id="PTHR21320:SF3">
    <property type="entry name" value="CYTOCHROME C OXIDASE ASSEMBLY PROTEIN COX11, MITOCHONDRIAL-RELATED"/>
    <property type="match status" value="1"/>
</dbReference>
<gene>
    <name evidence="10" type="primary">ctaG</name>
    <name evidence="12" type="ORF">SAMN02745824_1180</name>
</gene>
<evidence type="ECO:0000256" key="7">
    <source>
        <dbReference type="ARBA" id="ARBA00022989"/>
    </source>
</evidence>
<dbReference type="GO" id="GO:0005507">
    <property type="term" value="F:copper ion binding"/>
    <property type="evidence" value="ECO:0007669"/>
    <property type="project" value="InterPro"/>
</dbReference>
<keyword evidence="13" id="KW-1185">Reference proteome</keyword>
<keyword evidence="7 10" id="KW-1133">Transmembrane helix</keyword>
<evidence type="ECO:0000256" key="4">
    <source>
        <dbReference type="ARBA" id="ARBA00015384"/>
    </source>
</evidence>
<name>A0A1N6CXG3_9SPHN</name>
<reference evidence="13" key="1">
    <citation type="submission" date="2016-11" db="EMBL/GenBank/DDBJ databases">
        <authorList>
            <person name="Varghese N."/>
            <person name="Submissions S."/>
        </authorList>
    </citation>
    <scope>NUCLEOTIDE SEQUENCE [LARGE SCALE GENOMIC DNA]</scope>
    <source>
        <strain evidence="13">DSM 22363</strain>
    </source>
</reference>
<evidence type="ECO:0000256" key="2">
    <source>
        <dbReference type="ARBA" id="ARBA00004382"/>
    </source>
</evidence>
<dbReference type="OrthoDB" id="9804841at2"/>
<dbReference type="AlphaFoldDB" id="A0A1N6CXG3"/>
<evidence type="ECO:0000313" key="12">
    <source>
        <dbReference type="EMBL" id="SIN63104.1"/>
    </source>
</evidence>
<dbReference type="Proteomes" id="UP000185192">
    <property type="component" value="Unassembled WGS sequence"/>
</dbReference>
<keyword evidence="6 10" id="KW-0735">Signal-anchor</keyword>
<comment type="subcellular location">
    <subcellularLocation>
        <location evidence="2 10">Cell inner membrane</location>
        <topology evidence="2 10">Single-pass type II membrane protein</topology>
        <orientation evidence="2 10">Periplasmic side</orientation>
    </subcellularLocation>
</comment>
<evidence type="ECO:0000256" key="9">
    <source>
        <dbReference type="ARBA" id="ARBA00023136"/>
    </source>
</evidence>
<dbReference type="FunFam" id="2.60.370.10:FF:000001">
    <property type="entry name" value="COX11 cytochrome c oxidase assembly homolog"/>
    <property type="match status" value="1"/>
</dbReference>
<accession>A0A1N6CXG3</accession>
<organism evidence="12 13">
    <name type="scientific">Parasphingorhabdus marina DSM 22363</name>
    <dbReference type="NCBI Taxonomy" id="1123272"/>
    <lineage>
        <taxon>Bacteria</taxon>
        <taxon>Pseudomonadati</taxon>
        <taxon>Pseudomonadota</taxon>
        <taxon>Alphaproteobacteria</taxon>
        <taxon>Sphingomonadales</taxon>
        <taxon>Sphingomonadaceae</taxon>
        <taxon>Parasphingorhabdus</taxon>
    </lineage>
</organism>
<evidence type="ECO:0000313" key="13">
    <source>
        <dbReference type="Proteomes" id="UP000185192"/>
    </source>
</evidence>
<dbReference type="SUPFAM" id="SSF110111">
    <property type="entry name" value="Ctag/Cox11"/>
    <property type="match status" value="1"/>
</dbReference>
<evidence type="ECO:0000256" key="10">
    <source>
        <dbReference type="HAMAP-Rule" id="MF_00155"/>
    </source>
</evidence>
<dbReference type="GO" id="GO:0008535">
    <property type="term" value="P:respiratory chain complex IV assembly"/>
    <property type="evidence" value="ECO:0007669"/>
    <property type="project" value="UniProtKB-UniRule"/>
</dbReference>
<evidence type="ECO:0000256" key="3">
    <source>
        <dbReference type="ARBA" id="ARBA00009620"/>
    </source>
</evidence>
<protein>
    <recommendedName>
        <fullName evidence="4 10">Cytochrome c oxidase assembly protein CtaG</fullName>
    </recommendedName>
</protein>
<dbReference type="InterPro" id="IPR007533">
    <property type="entry name" value="Cyt_c_oxidase_assmbl_CtaG"/>
</dbReference>
<keyword evidence="9 10" id="KW-0472">Membrane</keyword>
<evidence type="ECO:0000256" key="5">
    <source>
        <dbReference type="ARBA" id="ARBA00022692"/>
    </source>
</evidence>
<keyword evidence="10" id="KW-0997">Cell inner membrane</keyword>
<dbReference type="PIRSF" id="PIRSF005413">
    <property type="entry name" value="COX11"/>
    <property type="match status" value="1"/>
</dbReference>
<evidence type="ECO:0000256" key="6">
    <source>
        <dbReference type="ARBA" id="ARBA00022968"/>
    </source>
</evidence>
<dbReference type="Pfam" id="PF04442">
    <property type="entry name" value="CtaG_Cox11"/>
    <property type="match status" value="1"/>
</dbReference>
<dbReference type="RefSeq" id="WP_074204139.1">
    <property type="nucleotide sequence ID" value="NZ_FSQW01000001.1"/>
</dbReference>
<keyword evidence="10" id="KW-1003">Cell membrane</keyword>
<keyword evidence="8 10" id="KW-0186">Copper</keyword>
<feature type="transmembrane region" description="Helical" evidence="11">
    <location>
        <begin position="16"/>
        <end position="35"/>
    </location>
</feature>
<comment type="function">
    <text evidence="1 10">Exerts its effect at some terminal stage of cytochrome c oxidase synthesis, probably by being involved in the insertion of the copper B into subunit I.</text>
</comment>
<dbReference type="InterPro" id="IPR023471">
    <property type="entry name" value="CtaG/Cox11_dom_sf"/>
</dbReference>
<dbReference type="GO" id="GO:0005886">
    <property type="term" value="C:plasma membrane"/>
    <property type="evidence" value="ECO:0007669"/>
    <property type="project" value="UniProtKB-SubCell"/>
</dbReference>
<dbReference type="STRING" id="1123272.SAMN02745824_1180"/>
<dbReference type="Gene3D" id="2.60.370.10">
    <property type="entry name" value="Ctag/Cox11"/>
    <property type="match status" value="1"/>
</dbReference>
<comment type="similarity">
    <text evidence="3 10">Belongs to the COX11/CtaG family.</text>
</comment>
<feature type="topological domain" description="Periplasmic" evidence="10">
    <location>
        <begin position="35"/>
        <end position="196"/>
    </location>
</feature>
<feature type="topological domain" description="Cytoplasmic" evidence="10">
    <location>
        <begin position="1"/>
        <end position="11"/>
    </location>
</feature>
<sequence length="196" mass="21618">MTQTQSPSLSGKNRRIAMMAGFMGLGMLGMGYAAVPLYEIFCRVTGYGGTTQRVGEAQAATVQAIDRTMSIRFDSNVNSALPWSFKPENPVDRVSVGARDMAIYIAKNESTEPVVGTATFNVTPVQAGKYFNKVQCFCFTEQLLRPGQMMRMPVLYYVDPAIMDDPETRDIKEITLSYTFYRSKDGKALDPAESGS</sequence>
<dbReference type="HAMAP" id="MF_00155">
    <property type="entry name" value="CtaG"/>
    <property type="match status" value="1"/>
</dbReference>
<evidence type="ECO:0000256" key="8">
    <source>
        <dbReference type="ARBA" id="ARBA00023008"/>
    </source>
</evidence>
<evidence type="ECO:0000256" key="1">
    <source>
        <dbReference type="ARBA" id="ARBA00004007"/>
    </source>
</evidence>
<dbReference type="EMBL" id="FSQW01000001">
    <property type="protein sequence ID" value="SIN63104.1"/>
    <property type="molecule type" value="Genomic_DNA"/>
</dbReference>